<keyword evidence="1" id="KW-0677">Repeat</keyword>
<name>A0A913YRC6_EXADI</name>
<dbReference type="AlphaFoldDB" id="A0A913YRC6"/>
<dbReference type="Proteomes" id="UP000887567">
    <property type="component" value="Unplaced"/>
</dbReference>
<dbReference type="Gene3D" id="2.60.40.10">
    <property type="entry name" value="Immunoglobulins"/>
    <property type="match status" value="1"/>
</dbReference>
<dbReference type="KEGG" id="epa:110245136"/>
<evidence type="ECO:0000256" key="2">
    <source>
        <dbReference type="SAM" id="Phobius"/>
    </source>
</evidence>
<organism evidence="4 5">
    <name type="scientific">Exaiptasia diaphana</name>
    <name type="common">Tropical sea anemone</name>
    <name type="synonym">Aiptasia pulchella</name>
    <dbReference type="NCBI Taxonomy" id="2652724"/>
    <lineage>
        <taxon>Eukaryota</taxon>
        <taxon>Metazoa</taxon>
        <taxon>Cnidaria</taxon>
        <taxon>Anthozoa</taxon>
        <taxon>Hexacorallia</taxon>
        <taxon>Actiniaria</taxon>
        <taxon>Aiptasiidae</taxon>
        <taxon>Exaiptasia</taxon>
    </lineage>
</organism>
<dbReference type="InterPro" id="IPR013783">
    <property type="entry name" value="Ig-like_fold"/>
</dbReference>
<dbReference type="InterPro" id="IPR003961">
    <property type="entry name" value="FN3_dom"/>
</dbReference>
<keyword evidence="2" id="KW-0472">Membrane</keyword>
<sequence>MLRVERPRPPSSPILEIAESSPTTVTLSWSKPEENGGEIQYYIIYKKLAGTDEWSQIATLYSGVPLTFTVKDLLAGKTYSFDVTVKNKYGSSLMGVNVKTVTLPVETTTPYTTTSAISYIKVGVFAAFLALVVLLNILLVVFILSKLRTNKPNNDKKEDAAYYNVNAFGMESLPSTLNKSAGTRHPNQEHYQQLNPNTLQSRVDATPTYETVLGIATGERNDQHTYQALRNHPSVYQSLQTYVNVNTA</sequence>
<dbReference type="InterPro" id="IPR050964">
    <property type="entry name" value="Striated_Muscle_Regulatory"/>
</dbReference>
<dbReference type="SUPFAM" id="SSF49265">
    <property type="entry name" value="Fibronectin type III"/>
    <property type="match status" value="1"/>
</dbReference>
<reference evidence="4" key="1">
    <citation type="submission" date="2022-11" db="UniProtKB">
        <authorList>
            <consortium name="EnsemblMetazoa"/>
        </authorList>
    </citation>
    <scope>IDENTIFICATION</scope>
</reference>
<dbReference type="InterPro" id="IPR036116">
    <property type="entry name" value="FN3_sf"/>
</dbReference>
<dbReference type="PANTHER" id="PTHR13817">
    <property type="entry name" value="TITIN"/>
    <property type="match status" value="1"/>
</dbReference>
<evidence type="ECO:0000313" key="5">
    <source>
        <dbReference type="Proteomes" id="UP000887567"/>
    </source>
</evidence>
<dbReference type="CDD" id="cd00063">
    <property type="entry name" value="FN3"/>
    <property type="match status" value="1"/>
</dbReference>
<proteinExistence type="predicted"/>
<dbReference type="PROSITE" id="PS50853">
    <property type="entry name" value="FN3"/>
    <property type="match status" value="1"/>
</dbReference>
<dbReference type="EnsemblMetazoa" id="XM_028660885.1">
    <property type="protein sequence ID" value="XP_028516686.1"/>
    <property type="gene ID" value="LOC110245136"/>
</dbReference>
<keyword evidence="2" id="KW-0812">Transmembrane</keyword>
<evidence type="ECO:0000313" key="4">
    <source>
        <dbReference type="EnsemblMetazoa" id="XP_028516686.1"/>
    </source>
</evidence>
<keyword evidence="5" id="KW-1185">Reference proteome</keyword>
<keyword evidence="2" id="KW-1133">Transmembrane helix</keyword>
<evidence type="ECO:0000256" key="1">
    <source>
        <dbReference type="ARBA" id="ARBA00022737"/>
    </source>
</evidence>
<dbReference type="PANTHER" id="PTHR13817:SF166">
    <property type="entry name" value="NEURONAL IGCAM-RELATED"/>
    <property type="match status" value="1"/>
</dbReference>
<dbReference type="OrthoDB" id="8923679at2759"/>
<dbReference type="SMART" id="SM00060">
    <property type="entry name" value="FN3"/>
    <property type="match status" value="1"/>
</dbReference>
<evidence type="ECO:0000259" key="3">
    <source>
        <dbReference type="PROSITE" id="PS50853"/>
    </source>
</evidence>
<dbReference type="RefSeq" id="XP_028516686.1">
    <property type="nucleotide sequence ID" value="XM_028660885.1"/>
</dbReference>
<accession>A0A913YRC6</accession>
<dbReference type="GeneID" id="110245136"/>
<protein>
    <recommendedName>
        <fullName evidence="3">Fibronectin type-III domain-containing protein</fullName>
    </recommendedName>
</protein>
<dbReference type="Pfam" id="PF00041">
    <property type="entry name" value="fn3"/>
    <property type="match status" value="1"/>
</dbReference>
<feature type="domain" description="Fibronectin type-III" evidence="3">
    <location>
        <begin position="9"/>
        <end position="106"/>
    </location>
</feature>
<feature type="transmembrane region" description="Helical" evidence="2">
    <location>
        <begin position="122"/>
        <end position="144"/>
    </location>
</feature>